<dbReference type="GO" id="GO:0010181">
    <property type="term" value="F:FMN binding"/>
    <property type="evidence" value="ECO:0007669"/>
    <property type="project" value="InterPro"/>
</dbReference>
<dbReference type="InterPro" id="IPR008254">
    <property type="entry name" value="Flavodoxin/NO_synth"/>
</dbReference>
<dbReference type="GO" id="GO:0050660">
    <property type="term" value="F:flavin adenine dinucleotide binding"/>
    <property type="evidence" value="ECO:0007669"/>
    <property type="project" value="TreeGrafter"/>
</dbReference>
<evidence type="ECO:0000256" key="1">
    <source>
        <dbReference type="ARBA" id="ARBA00022630"/>
    </source>
</evidence>
<dbReference type="SUPFAM" id="SSF52218">
    <property type="entry name" value="Flavoproteins"/>
    <property type="match status" value="1"/>
</dbReference>
<evidence type="ECO:0000313" key="5">
    <source>
        <dbReference type="Proteomes" id="UP000199308"/>
    </source>
</evidence>
<sequence length="147" mass="16364">MAIQIIVGSMLGNTEYVAEACQSVFETHSLETQLHFSPAFEDIISDKQCWLLCTSTHGNGDFPENIEQFVEDLTHSEEPLADLNFAVVAIGDSNYDTFCHAGKNLEKLLLSKGCKKITDTLLLDMAEDIDPEALAETWLAQHIDLFK</sequence>
<accession>A0A1I0GCK6</accession>
<evidence type="ECO:0000313" key="4">
    <source>
        <dbReference type="EMBL" id="SET68510.1"/>
    </source>
</evidence>
<dbReference type="Proteomes" id="UP000199308">
    <property type="component" value="Unassembled WGS sequence"/>
</dbReference>
<evidence type="ECO:0000256" key="2">
    <source>
        <dbReference type="ARBA" id="ARBA00022643"/>
    </source>
</evidence>
<keyword evidence="5" id="KW-1185">Reference proteome</keyword>
<keyword evidence="2" id="KW-0288">FMN</keyword>
<dbReference type="STRING" id="349064.SAMN05660429_02402"/>
<evidence type="ECO:0000259" key="3">
    <source>
        <dbReference type="PROSITE" id="PS50902"/>
    </source>
</evidence>
<dbReference type="PANTHER" id="PTHR19384">
    <property type="entry name" value="NITRIC OXIDE SYNTHASE-RELATED"/>
    <property type="match status" value="1"/>
</dbReference>
<gene>
    <name evidence="4" type="ORF">SAMN05660429_02402</name>
</gene>
<keyword evidence="1" id="KW-0285">Flavoprotein</keyword>
<dbReference type="GO" id="GO:0016491">
    <property type="term" value="F:oxidoreductase activity"/>
    <property type="evidence" value="ECO:0007669"/>
    <property type="project" value="TreeGrafter"/>
</dbReference>
<dbReference type="PROSITE" id="PS50902">
    <property type="entry name" value="FLAVODOXIN_LIKE"/>
    <property type="match status" value="1"/>
</dbReference>
<dbReference type="Pfam" id="PF00258">
    <property type="entry name" value="Flavodoxin_1"/>
    <property type="match status" value="1"/>
</dbReference>
<organism evidence="4 5">
    <name type="scientific">Thalassotalea agarivorans</name>
    <name type="common">Thalassomonas agarivorans</name>
    <dbReference type="NCBI Taxonomy" id="349064"/>
    <lineage>
        <taxon>Bacteria</taxon>
        <taxon>Pseudomonadati</taxon>
        <taxon>Pseudomonadota</taxon>
        <taxon>Gammaproteobacteria</taxon>
        <taxon>Alteromonadales</taxon>
        <taxon>Colwelliaceae</taxon>
        <taxon>Thalassotalea</taxon>
    </lineage>
</organism>
<dbReference type="Gene3D" id="3.40.50.360">
    <property type="match status" value="1"/>
</dbReference>
<feature type="domain" description="Flavodoxin-like" evidence="3">
    <location>
        <begin position="3"/>
        <end position="143"/>
    </location>
</feature>
<dbReference type="GO" id="GO:0005829">
    <property type="term" value="C:cytosol"/>
    <property type="evidence" value="ECO:0007669"/>
    <property type="project" value="TreeGrafter"/>
</dbReference>
<dbReference type="AlphaFoldDB" id="A0A1I0GCK6"/>
<dbReference type="EMBL" id="FOHK01000011">
    <property type="protein sequence ID" value="SET68510.1"/>
    <property type="molecule type" value="Genomic_DNA"/>
</dbReference>
<protein>
    <submittedName>
        <fullName evidence="4">MioC protein</fullName>
    </submittedName>
</protein>
<proteinExistence type="predicted"/>
<name>A0A1I0GCK6_THASX</name>
<dbReference type="InterPro" id="IPR029039">
    <property type="entry name" value="Flavoprotein-like_sf"/>
</dbReference>
<dbReference type="RefSeq" id="WP_245732128.1">
    <property type="nucleotide sequence ID" value="NZ_AP027363.1"/>
</dbReference>
<reference evidence="4 5" key="1">
    <citation type="submission" date="2016-10" db="EMBL/GenBank/DDBJ databases">
        <authorList>
            <person name="de Groot N.N."/>
        </authorList>
    </citation>
    <scope>NUCLEOTIDE SEQUENCE [LARGE SCALE GENOMIC DNA]</scope>
    <source>
        <strain evidence="4 5">DSM 19706</strain>
    </source>
</reference>